<evidence type="ECO:0000256" key="6">
    <source>
        <dbReference type="SAM" id="MobiDB-lite"/>
    </source>
</evidence>
<feature type="coiled-coil region" evidence="5">
    <location>
        <begin position="902"/>
        <end position="932"/>
    </location>
</feature>
<sequence length="1007" mass="114532">MLDDMNLSEELKQPLRERRLDEKKKLLSMHIKGSAAKSRLDSPADYINYLNTDLGVHKLFQCLESLRIALTNNTVSWVQDFGSKGLDKLLTILNTCYEKNVKYERVQHECIKCLRALMNNTVGLKQIFRHDEALNLLARSIDPSVPVIMTDAVKLMAALCLVPPNGHEKALEAITICGEIEGRERFVPIIQGLETRNETLRIACIQLINALVTSPDDLDFRLHLRNEFMRTGLIDVLESLQVEGNPTAELSIQLKVFHDHKDEDFDEFSQRYENIRLEFEEINDCYDLIRQTISETPAETDFLSILQHLLCIRDDITVRSAYYRLIEECVSQIVLHKNGCDPDFRHTKRFKVDVEPLIEQVIDKSRQEEERLSNELDKKLEDALTAKQESDAKVSQLENRLKEYEKIISEFGNGGKLPQLPSAMLSMIGSSIAPSSGGGPPPPPPPPPPPGSGIPPPPPMPGMGPPPPPPMPGMGPPPPPPPPGMGGPPPPPPPPMGMRIPPPPVGAPVPPAPAALPHGMQPKKKYVLDTPLKRVNWKKITPQKLSENAFWVNVHEEKLEDEDIFETLSAKFSSKPQVKKESNQSSEKKTTKKVKELKVLDAKSAQNLMILLGSVKISTQDMQNYILKVDEEQLTDAMLQQLIRYMPEPEQLARLEQFKDQYNELAEAEQFAVTMGSIKRLVPRLKSISFKMRFQELVQDIKPDVVAATAACEEVKKSKKFSLILKIILLIGNYMNAGSRNEQAVGFEINLLSKLNSTKSIDHKTTLLHYLVEVVEKKHPDALTFAEELMHVDRAARVSPEQIQKNLGQMRKSVMQLETDLKNFRPHNEDDRFAEVMTSFQTEATAQYEILENMFKQMEKLYEDLSVYFAFDPKKYASDEFFTDIKTFKNMFQEAYKDNLHLRELEEKMRRAKEAKEKATKEKQERLAKKKQLVDITGEDQEGVMDSLLEALKTGSAFSHKPRRKPNPRGAAERREQLNRSRSRTNIYSHNRENVNNFENRNGEPVR</sequence>
<dbReference type="Gene3D" id="1.20.58.2220">
    <property type="entry name" value="Formin, FH2 domain"/>
    <property type="match status" value="1"/>
</dbReference>
<feature type="coiled-coil region" evidence="5">
    <location>
        <begin position="358"/>
        <end position="407"/>
    </location>
</feature>
<dbReference type="EMBL" id="JAFNEN010000391">
    <property type="protein sequence ID" value="KAG8184006.1"/>
    <property type="molecule type" value="Genomic_DNA"/>
</dbReference>
<dbReference type="PANTHER" id="PTHR45691:SF6">
    <property type="entry name" value="PROTEIN DIAPHANOUS"/>
    <property type="match status" value="1"/>
</dbReference>
<dbReference type="Gene3D" id="1.10.238.150">
    <property type="entry name" value="Formin, FH3 diaphanous domain"/>
    <property type="match status" value="1"/>
</dbReference>
<dbReference type="InterPro" id="IPR010465">
    <property type="entry name" value="Drf_DAD"/>
</dbReference>
<evidence type="ECO:0000259" key="8">
    <source>
        <dbReference type="PROSITE" id="PS51232"/>
    </source>
</evidence>
<dbReference type="InterPro" id="IPR015425">
    <property type="entry name" value="FH2_Formin"/>
</dbReference>
<keyword evidence="11" id="KW-1185">Reference proteome</keyword>
<comment type="similarity">
    <text evidence="2">Belongs to the formin homology family. Diaphanous subfamily.</text>
</comment>
<dbReference type="PANTHER" id="PTHR45691">
    <property type="entry name" value="PROTEIN DIAPHANOUS"/>
    <property type="match status" value="1"/>
</dbReference>
<organism evidence="10 11">
    <name type="scientific">Oedothorax gibbosus</name>
    <dbReference type="NCBI Taxonomy" id="931172"/>
    <lineage>
        <taxon>Eukaryota</taxon>
        <taxon>Metazoa</taxon>
        <taxon>Ecdysozoa</taxon>
        <taxon>Arthropoda</taxon>
        <taxon>Chelicerata</taxon>
        <taxon>Arachnida</taxon>
        <taxon>Araneae</taxon>
        <taxon>Araneomorphae</taxon>
        <taxon>Entelegynae</taxon>
        <taxon>Araneoidea</taxon>
        <taxon>Linyphiidae</taxon>
        <taxon>Erigoninae</taxon>
        <taxon>Oedothorax</taxon>
    </lineage>
</organism>
<dbReference type="Pfam" id="PF06367">
    <property type="entry name" value="Drf_FH3"/>
    <property type="match status" value="1"/>
</dbReference>
<dbReference type="GO" id="GO:0005737">
    <property type="term" value="C:cytoplasm"/>
    <property type="evidence" value="ECO:0007669"/>
    <property type="project" value="UniProtKB-SubCell"/>
</dbReference>
<dbReference type="InterPro" id="IPR042201">
    <property type="entry name" value="FH2_Formin_sf"/>
</dbReference>
<dbReference type="PROSITE" id="PS51231">
    <property type="entry name" value="DAD"/>
    <property type="match status" value="1"/>
</dbReference>
<dbReference type="InterPro" id="IPR010472">
    <property type="entry name" value="FH3_dom"/>
</dbReference>
<accession>A0AAV6UL43</accession>
<gene>
    <name evidence="10" type="ORF">JTE90_024463</name>
</gene>
<dbReference type="InterPro" id="IPR016024">
    <property type="entry name" value="ARM-type_fold"/>
</dbReference>
<dbReference type="GO" id="GO:0031267">
    <property type="term" value="F:small GTPase binding"/>
    <property type="evidence" value="ECO:0007669"/>
    <property type="project" value="InterPro"/>
</dbReference>
<evidence type="ECO:0000256" key="2">
    <source>
        <dbReference type="ARBA" id="ARBA00008214"/>
    </source>
</evidence>
<feature type="domain" description="FH2" evidence="9">
    <location>
        <begin position="522"/>
        <end position="918"/>
    </location>
</feature>
<feature type="region of interest" description="Disordered" evidence="6">
    <location>
        <begin position="572"/>
        <end position="593"/>
    </location>
</feature>
<dbReference type="GO" id="GO:0005884">
    <property type="term" value="C:actin filament"/>
    <property type="evidence" value="ECO:0007669"/>
    <property type="project" value="TreeGrafter"/>
</dbReference>
<comment type="caution">
    <text evidence="10">The sequence shown here is derived from an EMBL/GenBank/DDBJ whole genome shotgun (WGS) entry which is preliminary data.</text>
</comment>
<dbReference type="SUPFAM" id="SSF101447">
    <property type="entry name" value="Formin homology 2 domain (FH2 domain)"/>
    <property type="match status" value="1"/>
</dbReference>
<feature type="domain" description="DAD" evidence="7">
    <location>
        <begin position="938"/>
        <end position="966"/>
    </location>
</feature>
<dbReference type="Proteomes" id="UP000827092">
    <property type="component" value="Unassembled WGS sequence"/>
</dbReference>
<evidence type="ECO:0000313" key="10">
    <source>
        <dbReference type="EMBL" id="KAG8184006.1"/>
    </source>
</evidence>
<feature type="compositionally biased region" description="Pro residues" evidence="6">
    <location>
        <begin position="439"/>
        <end position="513"/>
    </location>
</feature>
<evidence type="ECO:0000256" key="3">
    <source>
        <dbReference type="ARBA" id="ARBA00022490"/>
    </source>
</evidence>
<evidence type="ECO:0008006" key="12">
    <source>
        <dbReference type="Google" id="ProtNLM"/>
    </source>
</evidence>
<dbReference type="PROSITE" id="PS51444">
    <property type="entry name" value="FH2"/>
    <property type="match status" value="1"/>
</dbReference>
<keyword evidence="3" id="KW-0963">Cytoplasm</keyword>
<dbReference type="SMART" id="SM00498">
    <property type="entry name" value="FH2"/>
    <property type="match status" value="1"/>
</dbReference>
<dbReference type="GO" id="GO:0003779">
    <property type="term" value="F:actin binding"/>
    <property type="evidence" value="ECO:0007669"/>
    <property type="project" value="InterPro"/>
</dbReference>
<keyword evidence="4 5" id="KW-0175">Coiled coil</keyword>
<dbReference type="InterPro" id="IPR014767">
    <property type="entry name" value="DAD_dom"/>
</dbReference>
<feature type="region of interest" description="Disordered" evidence="6">
    <location>
        <begin position="429"/>
        <end position="513"/>
    </location>
</feature>
<proteinExistence type="inferred from homology"/>
<dbReference type="PROSITE" id="PS51232">
    <property type="entry name" value="GBD_FH3"/>
    <property type="match status" value="1"/>
</dbReference>
<evidence type="ECO:0000313" key="11">
    <source>
        <dbReference type="Proteomes" id="UP000827092"/>
    </source>
</evidence>
<dbReference type="AlphaFoldDB" id="A0AAV6UL43"/>
<dbReference type="Gene3D" id="1.20.58.630">
    <property type="match status" value="1"/>
</dbReference>
<feature type="region of interest" description="Disordered" evidence="6">
    <location>
        <begin position="953"/>
        <end position="1007"/>
    </location>
</feature>
<evidence type="ECO:0000256" key="1">
    <source>
        <dbReference type="ARBA" id="ARBA00004496"/>
    </source>
</evidence>
<dbReference type="InterPro" id="IPR051412">
    <property type="entry name" value="Formin_Homology_Diaphanous_sf"/>
</dbReference>
<evidence type="ECO:0000256" key="4">
    <source>
        <dbReference type="ARBA" id="ARBA00023054"/>
    </source>
</evidence>
<comment type="subcellular location">
    <subcellularLocation>
        <location evidence="1">Cytoplasm</location>
    </subcellularLocation>
</comment>
<dbReference type="InterPro" id="IPR010473">
    <property type="entry name" value="GTPase-bd"/>
</dbReference>
<feature type="compositionally biased region" description="Basic and acidic residues" evidence="6">
    <location>
        <begin position="578"/>
        <end position="593"/>
    </location>
</feature>
<feature type="domain" description="GBD/FH3" evidence="8">
    <location>
        <begin position="1"/>
        <end position="341"/>
    </location>
</feature>
<dbReference type="InterPro" id="IPR011989">
    <property type="entry name" value="ARM-like"/>
</dbReference>
<name>A0AAV6UL43_9ARAC</name>
<reference evidence="10 11" key="1">
    <citation type="journal article" date="2022" name="Nat. Ecol. Evol.">
        <title>A masculinizing supergene underlies an exaggerated male reproductive morph in a spider.</title>
        <authorList>
            <person name="Hendrickx F."/>
            <person name="De Corte Z."/>
            <person name="Sonet G."/>
            <person name="Van Belleghem S.M."/>
            <person name="Kostlbacher S."/>
            <person name="Vangestel C."/>
        </authorList>
    </citation>
    <scope>NUCLEOTIDE SEQUENCE [LARGE SCALE GENOMIC DNA]</scope>
    <source>
        <strain evidence="10">W744_W776</strain>
    </source>
</reference>
<dbReference type="Pfam" id="PF06371">
    <property type="entry name" value="Drf_GBD"/>
    <property type="match status" value="1"/>
</dbReference>
<dbReference type="Gene3D" id="1.10.20.40">
    <property type="entry name" value="Formin, diaphanous GTPase-binding domain"/>
    <property type="match status" value="1"/>
</dbReference>
<evidence type="ECO:0000259" key="9">
    <source>
        <dbReference type="PROSITE" id="PS51444"/>
    </source>
</evidence>
<dbReference type="Pfam" id="PF02181">
    <property type="entry name" value="FH2"/>
    <property type="match status" value="1"/>
</dbReference>
<dbReference type="InterPro" id="IPR044933">
    <property type="entry name" value="DIA_GBD_sf"/>
</dbReference>
<dbReference type="InterPro" id="IPR014768">
    <property type="entry name" value="GBD/FH3_dom"/>
</dbReference>
<dbReference type="Gene3D" id="6.10.30.30">
    <property type="match status" value="1"/>
</dbReference>
<dbReference type="GO" id="GO:0030041">
    <property type="term" value="P:actin filament polymerization"/>
    <property type="evidence" value="ECO:0007669"/>
    <property type="project" value="TreeGrafter"/>
</dbReference>
<dbReference type="SMART" id="SM01140">
    <property type="entry name" value="Drf_GBD"/>
    <property type="match status" value="1"/>
</dbReference>
<dbReference type="SMART" id="SM01139">
    <property type="entry name" value="Drf_FH3"/>
    <property type="match status" value="1"/>
</dbReference>
<dbReference type="Pfam" id="PF06345">
    <property type="entry name" value="Drf_DAD"/>
    <property type="match status" value="1"/>
</dbReference>
<protein>
    <recommendedName>
        <fullName evidence="12">Protein diaphanous</fullName>
    </recommendedName>
</protein>
<dbReference type="Gene3D" id="1.25.10.10">
    <property type="entry name" value="Leucine-rich Repeat Variant"/>
    <property type="match status" value="1"/>
</dbReference>
<dbReference type="SUPFAM" id="SSF48371">
    <property type="entry name" value="ARM repeat"/>
    <property type="match status" value="1"/>
</dbReference>
<evidence type="ECO:0000256" key="5">
    <source>
        <dbReference type="SAM" id="Coils"/>
    </source>
</evidence>
<evidence type="ECO:0000259" key="7">
    <source>
        <dbReference type="PROSITE" id="PS51231"/>
    </source>
</evidence>